<keyword evidence="3" id="KW-0677">Repeat</keyword>
<comment type="subcellular location">
    <subcellularLocation>
        <location evidence="1">Nucleus</location>
        <location evidence="1">Nucleolus</location>
    </subcellularLocation>
</comment>
<dbReference type="CDD" id="cd05697">
    <property type="entry name" value="S1_Rrp5_repeat_hs5"/>
    <property type="match status" value="1"/>
</dbReference>
<dbReference type="FunFam" id="2.40.50.140:FF:000279">
    <property type="entry name" value="rRNA biogenesis protein rrp5"/>
    <property type="match status" value="1"/>
</dbReference>
<feature type="compositionally biased region" description="Polar residues" evidence="6">
    <location>
        <begin position="51"/>
        <end position="63"/>
    </location>
</feature>
<feature type="domain" description="S1 motif" evidence="7">
    <location>
        <begin position="1052"/>
        <end position="1123"/>
    </location>
</feature>
<feature type="domain" description="S1 motif" evidence="7">
    <location>
        <begin position="555"/>
        <end position="629"/>
    </location>
</feature>
<feature type="domain" description="S1 motif" evidence="7">
    <location>
        <begin position="944"/>
        <end position="1020"/>
    </location>
</feature>
<feature type="region of interest" description="Disordered" evidence="6">
    <location>
        <begin position="1"/>
        <end position="141"/>
    </location>
</feature>
<feature type="region of interest" description="Disordered" evidence="6">
    <location>
        <begin position="1401"/>
        <end position="1544"/>
    </location>
</feature>
<dbReference type="Gene3D" id="1.25.40.10">
    <property type="entry name" value="Tetratricopeptide repeat domain"/>
    <property type="match status" value="1"/>
</dbReference>
<dbReference type="SMART" id="SM00316">
    <property type="entry name" value="S1"/>
    <property type="match status" value="12"/>
</dbReference>
<feature type="domain" description="S1 motif" evidence="7">
    <location>
        <begin position="1322"/>
        <end position="1393"/>
    </location>
</feature>
<dbReference type="InterPro" id="IPR048059">
    <property type="entry name" value="Rrp5_S1_rpt_hs1_sc1"/>
</dbReference>
<dbReference type="InterPro" id="IPR019734">
    <property type="entry name" value="TPR_rpt"/>
</dbReference>
<evidence type="ECO:0000256" key="3">
    <source>
        <dbReference type="ARBA" id="ARBA00022737"/>
    </source>
</evidence>
<dbReference type="HOGENOM" id="CLU_000845_0_0_1"/>
<dbReference type="InterPro" id="IPR057302">
    <property type="entry name" value="Rrp5_S1"/>
</dbReference>
<dbReference type="CDD" id="cd05702">
    <property type="entry name" value="S1_Rrp5_repeat_hs11_sc8"/>
    <property type="match status" value="1"/>
</dbReference>
<feature type="repeat" description="TPR" evidence="5">
    <location>
        <begin position="1632"/>
        <end position="1665"/>
    </location>
</feature>
<dbReference type="PANTHER" id="PTHR23270:SF10">
    <property type="entry name" value="PROTEIN RRP5 HOMOLOG"/>
    <property type="match status" value="1"/>
</dbReference>
<accession>A0A072P913</accession>
<dbReference type="InterPro" id="IPR003029">
    <property type="entry name" value="S1_domain"/>
</dbReference>
<dbReference type="SMART" id="SM00386">
    <property type="entry name" value="HAT"/>
    <property type="match status" value="6"/>
</dbReference>
<evidence type="ECO:0000256" key="5">
    <source>
        <dbReference type="PROSITE-ProRule" id="PRU00339"/>
    </source>
</evidence>
<dbReference type="SUPFAM" id="SSF50249">
    <property type="entry name" value="Nucleic acid-binding proteins"/>
    <property type="match status" value="11"/>
</dbReference>
<dbReference type="Pfam" id="PF23459">
    <property type="entry name" value="S1_RRP5"/>
    <property type="match status" value="2"/>
</dbReference>
<feature type="domain" description="S1 motif" evidence="7">
    <location>
        <begin position="833"/>
        <end position="904"/>
    </location>
</feature>
<feature type="domain" description="S1 motif" evidence="7">
    <location>
        <begin position="1233"/>
        <end position="1302"/>
    </location>
</feature>
<dbReference type="GO" id="GO:0032040">
    <property type="term" value="C:small-subunit processome"/>
    <property type="evidence" value="ECO:0007669"/>
    <property type="project" value="TreeGrafter"/>
</dbReference>
<dbReference type="GO" id="GO:0003723">
    <property type="term" value="F:RNA binding"/>
    <property type="evidence" value="ECO:0007669"/>
    <property type="project" value="TreeGrafter"/>
</dbReference>
<dbReference type="Pfam" id="PF00575">
    <property type="entry name" value="S1"/>
    <property type="match status" value="4"/>
</dbReference>
<evidence type="ECO:0000256" key="1">
    <source>
        <dbReference type="ARBA" id="ARBA00004604"/>
    </source>
</evidence>
<feature type="compositionally biased region" description="Basic residues" evidence="6">
    <location>
        <begin position="128"/>
        <end position="139"/>
    </location>
</feature>
<feature type="domain" description="S1 motif" evidence="7">
    <location>
        <begin position="282"/>
        <end position="351"/>
    </location>
</feature>
<proteinExistence type="predicted"/>
<dbReference type="CDD" id="cd05706">
    <property type="entry name" value="S1_Rrp5_repeat_sc10"/>
    <property type="match status" value="1"/>
</dbReference>
<sequence length="1828" mass="199728">MSSGKRKFSTEERSAKPASKRSKPDPEAQPVKSSKAPKLDKTNPSPARKASTPQAASVLTNEQPAFPRGGASLLTPIERKQIQAKASRDAAKEFKKAQDLFGNSGSKEEDTSDDDGNSAPELEPSKAVPKKSRKEKFRKNKAEIDGPEIRISGLSYKRITTGSLVLGQISGISTRSLTVGLPNSLVGFVPLTALSAQLNEKIQSLLDSGVENGATSDGEEEADDKDIDLTEYFRVGQFLRAAVTSTEQERTGPKTQSRKRIELSIEPALTNIGLSQTNLTAGTTVQASVSSIEDHGLAVDLSLDEGSARGFILKKHLPEGLHLADVKTGAVFLCSVLESSPNAKVIKLSANLSNAATLKTAPSVDAFLPGTKAEILISDKTDAGLAGKVMGLLDVTADVVHSGSFKDREAFSAKYEIGKKVTGRLICTFPLSDNKKLGFSLLDHLLDIDSLGTSTSGHNKLSISTIIDSASVVRVEQGLGIYLKLAGDSIGFAHVSRLSDKKVDSLSELAGAYKLGSEHKARILEYNSVDDLYIISLQPSILQQPFLRVDDVPIGAVVKGKIEKLLIGAEGVKGLIVNLAEGVTGLVPQIHLSDVELKHPERKFKEGQTVTTRVLSTDVVRRRLRLTLKKTLVNSDQKAWSNYDGIEVGDSTVGTLVKVDRVGAIVQFFASVKGFLPVSEMSEAFIKDATEHFRVGQVVTVNAISVNSSERRLTVSCRDVNTTNPSIETSLAELHAGTITSGTVFEKSQDDILLRLEGSDAIARLVLDHVSDGSLKKRKAAFAKVRVGQKLENLLILQVLAKRRLVLVSNKQSLIKAATEGTLLKSYEQLRENGVYTGVVSNVVDNGIFLSFAAGISGFIPKGQVPVETETEPDFGMSRLQPVTARVTNIDYKGATPRFWLTMREGKSKPESTPTEKAGGHPEAIPLSEPVDPSVTVLGDLHVGRITKARIVSIKETQLNVELAKDVQGRIDASEAFDAWEEINDRKKPLRQFSAKQELTVKILGAHDTRNHKFLPLSHRNSKHTVYELSCKASAIKHPNAENLSLQSISSGSRWLAFVNNISDSGLWVNISPAVRGRIRATDVSDDLSLVADLNTNFPLGSALRVQVLSVDAEKNRLDLSAKSDNSASSITLKDISAGLVLPGRITKISDRNIIVQLSDQVVGVVDLIDMADDYSEANPAKYQKNDVLRVCVLRVDVPNKKVTLSTRPSKVLSSSLPVNDAEITSISQLSVNDVVRGFVRNVADKGVFVTLGHNITAFVRVSNLSDSFIKEWKDHFQRDQLVKGKVILVDEASGNVQISLRESALDPNYKAPLNFNDVKLGDVVSGKVVKAEAFGVFILIDNSENVRGLCHRSEIAEQRIEDASKLFSEGDKVKAKVLKLDPVTRRVNFGMKASYFADELDEDSVDDSEDAASEDESLADGGVDLDEDMERAEEDEDDDEMELENDQEDSMDDEDDGDAGSNIEDDDPEVETTSETVSSTKPKGLNVGGFDWYGLSEPNPSSKRPASDSEEDNLTAKASKKKKKKRAKIQVDHTADLDRDGPQSVDDYERLLLSEPDSSLLWLQYMAFHLDLGDADQARSIGERALKSIGLGQEAEKLNVWIALLNLENAYGDDESIDAIFKRACEYNDPQEVYSRLASIYIQSGKRDKADDLFQRMLKKFTRDPKAWINYVTFLFETGVDSAEKARALLPRALQTLPKFTHFDLTLKFAQLEFKQSSGTPERGRTIFEGLLSAFPKRVDLFNVLLDLELKLDDNEAQVRAVFERIFSGDTAAGARKLKPKQAKYFFKRWLAFEESVAERSGDGDESKIEAVKARAAEWVRSTPTTN</sequence>
<dbReference type="Pfam" id="PF24685">
    <property type="entry name" value="OB_RRP5_4th"/>
    <property type="match status" value="1"/>
</dbReference>
<feature type="domain" description="S1 motif" evidence="7">
    <location>
        <begin position="649"/>
        <end position="718"/>
    </location>
</feature>
<evidence type="ECO:0000256" key="6">
    <source>
        <dbReference type="SAM" id="MobiDB-lite"/>
    </source>
</evidence>
<dbReference type="PANTHER" id="PTHR23270">
    <property type="entry name" value="PROGRAMMED CELL DEATH PROTEIN 11 PRE-RRNA PROCESSING PROTEIN RRP5"/>
    <property type="match status" value="1"/>
</dbReference>
<dbReference type="InterPro" id="IPR057301">
    <property type="entry name" value="Rrp5_OB_4th"/>
</dbReference>
<feature type="domain" description="S1 motif" evidence="7">
    <location>
        <begin position="1139"/>
        <end position="1208"/>
    </location>
</feature>
<dbReference type="InterPro" id="IPR003107">
    <property type="entry name" value="HAT"/>
</dbReference>
<dbReference type="FunFam" id="2.40.50.140:FF:000159">
    <property type="entry name" value="rRNA biogenesis protein rrp5"/>
    <property type="match status" value="1"/>
</dbReference>
<dbReference type="InterPro" id="IPR011990">
    <property type="entry name" value="TPR-like_helical_dom_sf"/>
</dbReference>
<keyword evidence="9" id="KW-1185">Reference proteome</keyword>
<dbReference type="CDD" id="cd05693">
    <property type="entry name" value="S1_Rrp5_repeat_hs1_sc1"/>
    <property type="match status" value="1"/>
</dbReference>
<keyword evidence="5" id="KW-0802">TPR repeat</keyword>
<feature type="domain" description="S1 motif" evidence="7">
    <location>
        <begin position="162"/>
        <end position="266"/>
    </location>
</feature>
<dbReference type="CDD" id="cd05703">
    <property type="entry name" value="S1_Rrp5_repeat_hs12_sc9"/>
    <property type="match status" value="1"/>
</dbReference>
<dbReference type="GO" id="GO:0006364">
    <property type="term" value="P:rRNA processing"/>
    <property type="evidence" value="ECO:0007669"/>
    <property type="project" value="UniProtKB-KW"/>
</dbReference>
<keyword evidence="2" id="KW-0698">rRNA processing</keyword>
<feature type="compositionally biased region" description="Basic and acidic residues" evidence="6">
    <location>
        <begin position="1530"/>
        <end position="1544"/>
    </location>
</feature>
<dbReference type="OrthoDB" id="412781at2759"/>
<reference evidence="8 9" key="1">
    <citation type="submission" date="2013-03" db="EMBL/GenBank/DDBJ databases">
        <title>The Genome Sequence of Exophiala aquamarina CBS 119918.</title>
        <authorList>
            <consortium name="The Broad Institute Genomics Platform"/>
            <person name="Cuomo C."/>
            <person name="de Hoog S."/>
            <person name="Gorbushina A."/>
            <person name="Walker B."/>
            <person name="Young S.K."/>
            <person name="Zeng Q."/>
            <person name="Gargeya S."/>
            <person name="Fitzgerald M."/>
            <person name="Haas B."/>
            <person name="Abouelleil A."/>
            <person name="Allen A.W."/>
            <person name="Alvarado L."/>
            <person name="Arachchi H.M."/>
            <person name="Berlin A.M."/>
            <person name="Chapman S.B."/>
            <person name="Gainer-Dewar J."/>
            <person name="Goldberg J."/>
            <person name="Griggs A."/>
            <person name="Gujja S."/>
            <person name="Hansen M."/>
            <person name="Howarth C."/>
            <person name="Imamovic A."/>
            <person name="Ireland A."/>
            <person name="Larimer J."/>
            <person name="McCowan C."/>
            <person name="Murphy C."/>
            <person name="Pearson M."/>
            <person name="Poon T.W."/>
            <person name="Priest M."/>
            <person name="Roberts A."/>
            <person name="Saif S."/>
            <person name="Shea T."/>
            <person name="Sisk P."/>
            <person name="Sykes S."/>
            <person name="Wortman J."/>
            <person name="Nusbaum C."/>
            <person name="Birren B."/>
        </authorList>
    </citation>
    <scope>NUCLEOTIDE SEQUENCE [LARGE SCALE GENOMIC DNA]</scope>
    <source>
        <strain evidence="8 9">CBS 119918</strain>
    </source>
</reference>
<feature type="compositionally biased region" description="Basic residues" evidence="6">
    <location>
        <begin position="1519"/>
        <end position="1529"/>
    </location>
</feature>
<dbReference type="CDD" id="cd05707">
    <property type="entry name" value="S1_Rrp5_repeat_sc11"/>
    <property type="match status" value="1"/>
</dbReference>
<comment type="caution">
    <text evidence="8">The sequence shown here is derived from an EMBL/GenBank/DDBJ whole genome shotgun (WGS) entry which is preliminary data.</text>
</comment>
<evidence type="ECO:0000259" key="7">
    <source>
        <dbReference type="PROSITE" id="PS50126"/>
    </source>
</evidence>
<evidence type="ECO:0000313" key="9">
    <source>
        <dbReference type="Proteomes" id="UP000027920"/>
    </source>
</evidence>
<dbReference type="InterPro" id="IPR048058">
    <property type="entry name" value="Rrp5_S1_rpt_hs11_sc8"/>
</dbReference>
<evidence type="ECO:0000256" key="4">
    <source>
        <dbReference type="ARBA" id="ARBA00023242"/>
    </source>
</evidence>
<dbReference type="GeneID" id="25283416"/>
<dbReference type="SUPFAM" id="SSF48452">
    <property type="entry name" value="TPR-like"/>
    <property type="match status" value="2"/>
</dbReference>
<dbReference type="VEuPathDB" id="FungiDB:A1O9_08504"/>
<feature type="compositionally biased region" description="Low complexity" evidence="6">
    <location>
        <begin position="1474"/>
        <end position="1484"/>
    </location>
</feature>
<dbReference type="CDD" id="cd05698">
    <property type="entry name" value="S1_Rrp5_repeat_hs6_sc5"/>
    <property type="match status" value="1"/>
</dbReference>
<feature type="compositionally biased region" description="Basic and acidic residues" evidence="6">
    <location>
        <begin position="77"/>
        <end position="98"/>
    </location>
</feature>
<dbReference type="PROSITE" id="PS50005">
    <property type="entry name" value="TPR"/>
    <property type="match status" value="1"/>
</dbReference>
<dbReference type="Gene3D" id="2.40.50.140">
    <property type="entry name" value="Nucleic acid-binding proteins"/>
    <property type="match status" value="10"/>
</dbReference>
<feature type="compositionally biased region" description="Acidic residues" evidence="6">
    <location>
        <begin position="1401"/>
        <end position="1473"/>
    </location>
</feature>
<feature type="region of interest" description="Disordered" evidence="6">
    <location>
        <begin position="905"/>
        <end position="929"/>
    </location>
</feature>
<evidence type="ECO:0000256" key="2">
    <source>
        <dbReference type="ARBA" id="ARBA00022552"/>
    </source>
</evidence>
<dbReference type="FunFam" id="2.40.50.140:FF:000155">
    <property type="entry name" value="rRNA biogenesis protein RRP5"/>
    <property type="match status" value="1"/>
</dbReference>
<dbReference type="InterPro" id="IPR045209">
    <property type="entry name" value="Rrp5"/>
</dbReference>
<gene>
    <name evidence="8" type="ORF">A1O9_08504</name>
</gene>
<name>A0A072P913_9EURO</name>
<dbReference type="FunFam" id="2.40.50.140:FF:000278">
    <property type="entry name" value="rRNA biogenesis protein rrp5"/>
    <property type="match status" value="1"/>
</dbReference>
<feature type="domain" description="S1 motif" evidence="7">
    <location>
        <begin position="464"/>
        <end position="538"/>
    </location>
</feature>
<dbReference type="EMBL" id="AMGV01000007">
    <property type="protein sequence ID" value="KEF55753.1"/>
    <property type="molecule type" value="Genomic_DNA"/>
</dbReference>
<dbReference type="InterPro" id="IPR012340">
    <property type="entry name" value="NA-bd_OB-fold"/>
</dbReference>
<dbReference type="RefSeq" id="XP_013258343.1">
    <property type="nucleotide sequence ID" value="XM_013402889.1"/>
</dbReference>
<keyword evidence="4" id="KW-0539">Nucleus</keyword>
<organism evidence="8 9">
    <name type="scientific">Exophiala aquamarina CBS 119918</name>
    <dbReference type="NCBI Taxonomy" id="1182545"/>
    <lineage>
        <taxon>Eukaryota</taxon>
        <taxon>Fungi</taxon>
        <taxon>Dikarya</taxon>
        <taxon>Ascomycota</taxon>
        <taxon>Pezizomycotina</taxon>
        <taxon>Eurotiomycetes</taxon>
        <taxon>Chaetothyriomycetidae</taxon>
        <taxon>Chaetothyriales</taxon>
        <taxon>Herpotrichiellaceae</taxon>
        <taxon>Exophiala</taxon>
    </lineage>
</organism>
<evidence type="ECO:0000313" key="8">
    <source>
        <dbReference type="EMBL" id="KEF55753.1"/>
    </source>
</evidence>
<dbReference type="Proteomes" id="UP000027920">
    <property type="component" value="Unassembled WGS sequence"/>
</dbReference>
<dbReference type="PROSITE" id="PS50126">
    <property type="entry name" value="S1"/>
    <property type="match status" value="11"/>
</dbReference>
<dbReference type="FunFam" id="2.40.50.140:FF:000103">
    <property type="entry name" value="protein RRP5 homolog"/>
    <property type="match status" value="2"/>
</dbReference>
<protein>
    <recommendedName>
        <fullName evidence="7">S1 motif domain-containing protein</fullName>
    </recommendedName>
</protein>
<dbReference type="STRING" id="1182545.A0A072P913"/>